<keyword evidence="4 5" id="KW-0472">Membrane</keyword>
<reference evidence="6" key="1">
    <citation type="journal article" date="2014" name="Front. Microbiol.">
        <title>High frequency of phylogenetically diverse reductive dehalogenase-homologous genes in deep subseafloor sedimentary metagenomes.</title>
        <authorList>
            <person name="Kawai M."/>
            <person name="Futagami T."/>
            <person name="Toyoda A."/>
            <person name="Takaki Y."/>
            <person name="Nishi S."/>
            <person name="Hori S."/>
            <person name="Arai W."/>
            <person name="Tsubouchi T."/>
            <person name="Morono Y."/>
            <person name="Uchiyama I."/>
            <person name="Ito T."/>
            <person name="Fujiyama A."/>
            <person name="Inagaki F."/>
            <person name="Takami H."/>
        </authorList>
    </citation>
    <scope>NUCLEOTIDE SEQUENCE</scope>
    <source>
        <strain evidence="6">Expedition CK06-06</strain>
    </source>
</reference>
<keyword evidence="2 5" id="KW-0812">Transmembrane</keyword>
<dbReference type="AlphaFoldDB" id="X0VFG5"/>
<gene>
    <name evidence="6" type="ORF">S01H1_58111</name>
</gene>
<evidence type="ECO:0000313" key="6">
    <source>
        <dbReference type="EMBL" id="GAG16974.1"/>
    </source>
</evidence>
<feature type="transmembrane region" description="Helical" evidence="5">
    <location>
        <begin position="100"/>
        <end position="121"/>
    </location>
</feature>
<organism evidence="6">
    <name type="scientific">marine sediment metagenome</name>
    <dbReference type="NCBI Taxonomy" id="412755"/>
    <lineage>
        <taxon>unclassified sequences</taxon>
        <taxon>metagenomes</taxon>
        <taxon>ecological metagenomes</taxon>
    </lineage>
</organism>
<dbReference type="Gene3D" id="1.20.5.2700">
    <property type="match status" value="1"/>
</dbReference>
<name>X0VFG5_9ZZZZ</name>
<dbReference type="GO" id="GO:0042773">
    <property type="term" value="P:ATP synthesis coupled electron transport"/>
    <property type="evidence" value="ECO:0007669"/>
    <property type="project" value="InterPro"/>
</dbReference>
<feature type="non-terminal residue" evidence="6">
    <location>
        <position position="1"/>
    </location>
</feature>
<protein>
    <recommendedName>
        <fullName evidence="7">NADH-quinone oxidoreductase subunit L</fullName>
    </recommendedName>
</protein>
<dbReference type="PANTHER" id="PTHR42829:SF2">
    <property type="entry name" value="NADH-UBIQUINONE OXIDOREDUCTASE CHAIN 5"/>
    <property type="match status" value="1"/>
</dbReference>
<evidence type="ECO:0000256" key="3">
    <source>
        <dbReference type="ARBA" id="ARBA00022989"/>
    </source>
</evidence>
<dbReference type="PANTHER" id="PTHR42829">
    <property type="entry name" value="NADH-UBIQUINONE OXIDOREDUCTASE CHAIN 5"/>
    <property type="match status" value="1"/>
</dbReference>
<evidence type="ECO:0008006" key="7">
    <source>
        <dbReference type="Google" id="ProtNLM"/>
    </source>
</evidence>
<feature type="transmembrane region" description="Helical" evidence="5">
    <location>
        <begin position="203"/>
        <end position="224"/>
    </location>
</feature>
<dbReference type="EMBL" id="BARS01037939">
    <property type="protein sequence ID" value="GAG16974.1"/>
    <property type="molecule type" value="Genomic_DNA"/>
</dbReference>
<dbReference type="GO" id="GO:0016020">
    <property type="term" value="C:membrane"/>
    <property type="evidence" value="ECO:0007669"/>
    <property type="project" value="UniProtKB-SubCell"/>
</dbReference>
<comment type="subcellular location">
    <subcellularLocation>
        <location evidence="1">Membrane</location>
        <topology evidence="1">Multi-pass membrane protein</topology>
    </subcellularLocation>
</comment>
<proteinExistence type="predicted"/>
<dbReference type="GO" id="GO:0015990">
    <property type="term" value="P:electron transport coupled proton transport"/>
    <property type="evidence" value="ECO:0007669"/>
    <property type="project" value="TreeGrafter"/>
</dbReference>
<accession>X0VFG5</accession>
<sequence length="226" mass="24874">RLLFWVALIVVFMTALYMGRAIFLTFGGEYRGGGAPVGEQSAHEAQPHESPPVMVLPLIVLAVAAVVTGFLNLHHGVTDLLEGWLPEAALERVAEMKFHFGLATLSMILGVAGFVVAWAIYSARLLSADRLRQAFGPVHRLLVNKYYMDWLYEEQLVRRVVLGTVARGLDLFDRYVVDGVVNATGWLTRFSASRLRLVQSGQLQLYAAAIFLGIVLIIAGILIVNP</sequence>
<evidence type="ECO:0000256" key="5">
    <source>
        <dbReference type="SAM" id="Phobius"/>
    </source>
</evidence>
<dbReference type="GO" id="GO:0008137">
    <property type="term" value="F:NADH dehydrogenase (ubiquinone) activity"/>
    <property type="evidence" value="ECO:0007669"/>
    <property type="project" value="InterPro"/>
</dbReference>
<evidence type="ECO:0000256" key="4">
    <source>
        <dbReference type="ARBA" id="ARBA00023136"/>
    </source>
</evidence>
<evidence type="ECO:0000256" key="1">
    <source>
        <dbReference type="ARBA" id="ARBA00004141"/>
    </source>
</evidence>
<comment type="caution">
    <text evidence="6">The sequence shown here is derived from an EMBL/GenBank/DDBJ whole genome shotgun (WGS) entry which is preliminary data.</text>
</comment>
<dbReference type="GO" id="GO:0003954">
    <property type="term" value="F:NADH dehydrogenase activity"/>
    <property type="evidence" value="ECO:0007669"/>
    <property type="project" value="TreeGrafter"/>
</dbReference>
<feature type="transmembrane region" description="Helical" evidence="5">
    <location>
        <begin position="6"/>
        <end position="26"/>
    </location>
</feature>
<dbReference type="InterPro" id="IPR003945">
    <property type="entry name" value="NU5C-like"/>
</dbReference>
<feature type="transmembrane region" description="Helical" evidence="5">
    <location>
        <begin position="53"/>
        <end position="73"/>
    </location>
</feature>
<keyword evidence="3 5" id="KW-1133">Transmembrane helix</keyword>
<evidence type="ECO:0000256" key="2">
    <source>
        <dbReference type="ARBA" id="ARBA00022692"/>
    </source>
</evidence>